<feature type="domain" description="DUF6594" evidence="3">
    <location>
        <begin position="32"/>
        <end position="309"/>
    </location>
</feature>
<evidence type="ECO:0000256" key="1">
    <source>
        <dbReference type="SAM" id="MobiDB-lite"/>
    </source>
</evidence>
<gene>
    <name evidence="4" type="ORF">B0J11DRAFT_579120</name>
</gene>
<evidence type="ECO:0000313" key="5">
    <source>
        <dbReference type="Proteomes" id="UP000700596"/>
    </source>
</evidence>
<dbReference type="OrthoDB" id="5342093at2759"/>
<evidence type="ECO:0000259" key="3">
    <source>
        <dbReference type="Pfam" id="PF20237"/>
    </source>
</evidence>
<dbReference type="PANTHER" id="PTHR34502:SF5">
    <property type="entry name" value="DUF6594 DOMAIN-CONTAINING PROTEIN"/>
    <property type="match status" value="1"/>
</dbReference>
<organism evidence="4 5">
    <name type="scientific">Dendryphion nanum</name>
    <dbReference type="NCBI Taxonomy" id="256645"/>
    <lineage>
        <taxon>Eukaryota</taxon>
        <taxon>Fungi</taxon>
        <taxon>Dikarya</taxon>
        <taxon>Ascomycota</taxon>
        <taxon>Pezizomycotina</taxon>
        <taxon>Dothideomycetes</taxon>
        <taxon>Pleosporomycetidae</taxon>
        <taxon>Pleosporales</taxon>
        <taxon>Torulaceae</taxon>
        <taxon>Dendryphion</taxon>
    </lineage>
</organism>
<keyword evidence="5" id="KW-1185">Reference proteome</keyword>
<dbReference type="PANTHER" id="PTHR34502">
    <property type="entry name" value="DUF6594 DOMAIN-CONTAINING PROTEIN-RELATED"/>
    <property type="match status" value="1"/>
</dbReference>
<protein>
    <recommendedName>
        <fullName evidence="3">DUF6594 domain-containing protein</fullName>
    </recommendedName>
</protein>
<dbReference type="EMBL" id="JAGMWT010000006">
    <property type="protein sequence ID" value="KAH7126680.1"/>
    <property type="molecule type" value="Genomic_DNA"/>
</dbReference>
<comment type="caution">
    <text evidence="4">The sequence shown here is derived from an EMBL/GenBank/DDBJ whole genome shotgun (WGS) entry which is preliminary data.</text>
</comment>
<sequence>MAHPGVVNPLIGPPAGNNQQNNTVPSFKLNGYHRAARMMGRSENFAIFRRFNDMNMLNLMALQAEISDLRDRLYTQCEIDDAKGKDYSTSMLHLLESRKDSPENRKQYDLVIKIRWKMRQYNKLLLQVSELSKLEQPRGSYISAFREWLGDSKGGMSKGLFKNIEAWLWLEKDIRGENVEHDYVALAAPKVERDPFTRVVIYPLVRSYHALWGSKRLDKRFVVDEESQYVEYSEEKMEKVGLVISTVIASILPVVAVLGLFFVKDLLKRIYIMIGITAGFAGLLAIMSNGKGKRIEIFAATATFAAVEVVFIGSTSVYFGNQNNPS</sequence>
<dbReference type="Proteomes" id="UP000700596">
    <property type="component" value="Unassembled WGS sequence"/>
</dbReference>
<keyword evidence="2" id="KW-0812">Transmembrane</keyword>
<reference evidence="4" key="1">
    <citation type="journal article" date="2021" name="Nat. Commun.">
        <title>Genetic determinants of endophytism in the Arabidopsis root mycobiome.</title>
        <authorList>
            <person name="Mesny F."/>
            <person name="Miyauchi S."/>
            <person name="Thiergart T."/>
            <person name="Pickel B."/>
            <person name="Atanasova L."/>
            <person name="Karlsson M."/>
            <person name="Huettel B."/>
            <person name="Barry K.W."/>
            <person name="Haridas S."/>
            <person name="Chen C."/>
            <person name="Bauer D."/>
            <person name="Andreopoulos W."/>
            <person name="Pangilinan J."/>
            <person name="LaButti K."/>
            <person name="Riley R."/>
            <person name="Lipzen A."/>
            <person name="Clum A."/>
            <person name="Drula E."/>
            <person name="Henrissat B."/>
            <person name="Kohler A."/>
            <person name="Grigoriev I.V."/>
            <person name="Martin F.M."/>
            <person name="Hacquard S."/>
        </authorList>
    </citation>
    <scope>NUCLEOTIDE SEQUENCE</scope>
    <source>
        <strain evidence="4">MPI-CAGE-CH-0243</strain>
    </source>
</reference>
<evidence type="ECO:0000313" key="4">
    <source>
        <dbReference type="EMBL" id="KAH7126680.1"/>
    </source>
</evidence>
<accession>A0A9P9IPM1</accession>
<feature type="region of interest" description="Disordered" evidence="1">
    <location>
        <begin position="1"/>
        <end position="23"/>
    </location>
</feature>
<name>A0A9P9IPM1_9PLEO</name>
<keyword evidence="2" id="KW-1133">Transmembrane helix</keyword>
<dbReference type="Pfam" id="PF20237">
    <property type="entry name" value="DUF6594"/>
    <property type="match status" value="1"/>
</dbReference>
<keyword evidence="2" id="KW-0472">Membrane</keyword>
<dbReference type="InterPro" id="IPR046529">
    <property type="entry name" value="DUF6594"/>
</dbReference>
<dbReference type="AlphaFoldDB" id="A0A9P9IPM1"/>
<feature type="transmembrane region" description="Helical" evidence="2">
    <location>
        <begin position="240"/>
        <end position="263"/>
    </location>
</feature>
<proteinExistence type="predicted"/>
<evidence type="ECO:0000256" key="2">
    <source>
        <dbReference type="SAM" id="Phobius"/>
    </source>
</evidence>
<feature type="transmembrane region" description="Helical" evidence="2">
    <location>
        <begin position="298"/>
        <end position="319"/>
    </location>
</feature>
<feature type="transmembrane region" description="Helical" evidence="2">
    <location>
        <begin position="269"/>
        <end position="286"/>
    </location>
</feature>